<dbReference type="Gene3D" id="3.40.50.150">
    <property type="entry name" value="Vaccinia Virus protein VP39"/>
    <property type="match status" value="1"/>
</dbReference>
<gene>
    <name evidence="6" type="primary">LOC107119751</name>
</gene>
<reference evidence="6" key="1">
    <citation type="submission" date="2025-08" db="UniProtKB">
        <authorList>
            <consortium name="RefSeq"/>
        </authorList>
    </citation>
    <scope>IDENTIFICATION</scope>
</reference>
<evidence type="ECO:0000256" key="2">
    <source>
        <dbReference type="ARBA" id="ARBA00022603"/>
    </source>
</evidence>
<dbReference type="Pfam" id="PF01234">
    <property type="entry name" value="NNMT_PNMT_TEMT"/>
    <property type="match status" value="1"/>
</dbReference>
<keyword evidence="4" id="KW-0949">S-adenosyl-L-methionine</keyword>
<comment type="similarity">
    <text evidence="1">Belongs to the class I-like SAM-binding methyltransferase superfamily. NNMT/PNMT/TEMT family.</text>
</comment>
<dbReference type="InterPro" id="IPR029063">
    <property type="entry name" value="SAM-dependent_MTases_sf"/>
</dbReference>
<evidence type="ECO:0000313" key="5">
    <source>
        <dbReference type="Proteomes" id="UP000694871"/>
    </source>
</evidence>
<keyword evidence="3" id="KW-0808">Transferase</keyword>
<dbReference type="Proteomes" id="UP000694871">
    <property type="component" value="Unplaced"/>
</dbReference>
<dbReference type="InterPro" id="IPR053384">
    <property type="entry name" value="SAM-dep_methyltransferase"/>
</dbReference>
<evidence type="ECO:0000256" key="3">
    <source>
        <dbReference type="ARBA" id="ARBA00022679"/>
    </source>
</evidence>
<dbReference type="InterPro" id="IPR000940">
    <property type="entry name" value="NNMT_TEMT_trans"/>
</dbReference>
<evidence type="ECO:0000256" key="1">
    <source>
        <dbReference type="ARBA" id="ARBA00007996"/>
    </source>
</evidence>
<name>A0ABM1KVT2_GEKJA</name>
<sequence length="260" mass="29595">MEVAFTEKDSYAQHFVPKDYLEMYYSCHPEKEDESALLVFSLKTLHKAFHSGGLKGDTLIDIGSGPTIYQFLSACESFREIIATDFTDQNREEMQRWLRKEPGAFDWSPVVKYVCELEGDREEWAQKEEKVRRTVKRVLKCDVTQPNPLAPLSLPPADCLLSALCLEGACKDLPAYRAALKNISSLVKPGGRLVLLAILEETFYMVGQRQFSCLYLDRESVEESVKEAGFDIEWLEMSQLCFPGTLYDAKEACVLVARKH</sequence>
<accession>A0ABM1KVT2</accession>
<evidence type="ECO:0000313" key="6">
    <source>
        <dbReference type="RefSeq" id="XP_015277819.1"/>
    </source>
</evidence>
<keyword evidence="5" id="KW-1185">Reference proteome</keyword>
<dbReference type="PROSITE" id="PS51681">
    <property type="entry name" value="SAM_MT_NNMT_PNMT_TEMT"/>
    <property type="match status" value="1"/>
</dbReference>
<dbReference type="PIRSF" id="PIRSF000384">
    <property type="entry name" value="PNMTase"/>
    <property type="match status" value="1"/>
</dbReference>
<dbReference type="NCBIfam" id="NF041360">
    <property type="entry name" value="GntF_guanitoxin"/>
    <property type="match status" value="1"/>
</dbReference>
<organism evidence="5 6">
    <name type="scientific">Gekko japonicus</name>
    <name type="common">Schlegel's Japanese gecko</name>
    <dbReference type="NCBI Taxonomy" id="146911"/>
    <lineage>
        <taxon>Eukaryota</taxon>
        <taxon>Metazoa</taxon>
        <taxon>Chordata</taxon>
        <taxon>Craniata</taxon>
        <taxon>Vertebrata</taxon>
        <taxon>Euteleostomi</taxon>
        <taxon>Lepidosauria</taxon>
        <taxon>Squamata</taxon>
        <taxon>Bifurcata</taxon>
        <taxon>Gekkota</taxon>
        <taxon>Gekkonidae</taxon>
        <taxon>Gekkoninae</taxon>
        <taxon>Gekko</taxon>
    </lineage>
</organism>
<dbReference type="CDD" id="cd02440">
    <property type="entry name" value="AdoMet_MTases"/>
    <property type="match status" value="1"/>
</dbReference>
<dbReference type="RefSeq" id="XP_015277819.1">
    <property type="nucleotide sequence ID" value="XM_015422333.1"/>
</dbReference>
<dbReference type="SUPFAM" id="SSF53335">
    <property type="entry name" value="S-adenosyl-L-methionine-dependent methyltransferases"/>
    <property type="match status" value="1"/>
</dbReference>
<keyword evidence="2" id="KW-0489">Methyltransferase</keyword>
<dbReference type="PANTHER" id="PTHR10867:SF32">
    <property type="entry name" value="NICOTINAMIDE N-METHYLTRANSFERASE"/>
    <property type="match status" value="1"/>
</dbReference>
<dbReference type="GeneID" id="107119751"/>
<protein>
    <submittedName>
        <fullName evidence="6">Nicotinamide N-methyltransferase-like</fullName>
    </submittedName>
</protein>
<dbReference type="PANTHER" id="PTHR10867">
    <property type="entry name" value="NNMT/PNMT/TEMT FAMILY MEMBER"/>
    <property type="match status" value="1"/>
</dbReference>
<proteinExistence type="inferred from homology"/>
<evidence type="ECO:0000256" key="4">
    <source>
        <dbReference type="ARBA" id="ARBA00022691"/>
    </source>
</evidence>